<reference evidence="1 2" key="1">
    <citation type="submission" date="2016-10" db="EMBL/GenBank/DDBJ databases">
        <title>Draft Genome sequence of Roseomonas sp. strain M3.</title>
        <authorList>
            <person name="Subhash Y."/>
            <person name="Lee S."/>
        </authorList>
    </citation>
    <scope>NUCLEOTIDE SEQUENCE [LARGE SCALE GENOMIC DNA]</scope>
    <source>
        <strain evidence="1 2">M3</strain>
    </source>
</reference>
<dbReference type="Proteomes" id="UP000188879">
    <property type="component" value="Unassembled WGS sequence"/>
</dbReference>
<comment type="caution">
    <text evidence="1">The sequence shown here is derived from an EMBL/GenBank/DDBJ whole genome shotgun (WGS) entry which is preliminary data.</text>
</comment>
<evidence type="ECO:0000313" key="2">
    <source>
        <dbReference type="Proteomes" id="UP000188879"/>
    </source>
</evidence>
<dbReference type="EMBL" id="MLCO01000188">
    <property type="protein sequence ID" value="ONG50443.1"/>
    <property type="molecule type" value="Genomic_DNA"/>
</dbReference>
<gene>
    <name evidence="1" type="ORF">BKE38_18140</name>
</gene>
<dbReference type="OrthoDB" id="7274050at2"/>
<sequence length="200" mass="20689">MRLARISVLPALLAGALLLPGCAELRTPRPRVELPLELVQGPEDPVRNSARLTAAAFDNQGAGLDGRPAETARAAARLEYLAQVLTTDARFAALPPGLSMSLRGAVREVRQAIGISATALPEQVIPALANAARVIETKGDTAAALPASMFQAGPALTLQRLGQPGPLPEAAIATGRTQEAIAALDSVDGWGGARDTDPLR</sequence>
<evidence type="ECO:0000313" key="1">
    <source>
        <dbReference type="EMBL" id="ONG50443.1"/>
    </source>
</evidence>
<accession>A0A1V2GYU0</accession>
<protein>
    <submittedName>
        <fullName evidence="1">Uncharacterized protein</fullName>
    </submittedName>
</protein>
<dbReference type="RefSeq" id="WP_131829641.1">
    <property type="nucleotide sequence ID" value="NZ_MLCO01000188.1"/>
</dbReference>
<keyword evidence="2" id="KW-1185">Reference proteome</keyword>
<name>A0A1V2GYU0_9PROT</name>
<organism evidence="1 2">
    <name type="scientific">Teichococcus deserti</name>
    <dbReference type="NCBI Taxonomy" id="1817963"/>
    <lineage>
        <taxon>Bacteria</taxon>
        <taxon>Pseudomonadati</taxon>
        <taxon>Pseudomonadota</taxon>
        <taxon>Alphaproteobacteria</taxon>
        <taxon>Acetobacterales</taxon>
        <taxon>Roseomonadaceae</taxon>
        <taxon>Roseomonas</taxon>
    </lineage>
</organism>
<dbReference type="AlphaFoldDB" id="A0A1V2GYU0"/>
<proteinExistence type="predicted"/>